<protein>
    <recommendedName>
        <fullName evidence="5">CCHC-type domain-containing protein</fullName>
    </recommendedName>
</protein>
<feature type="compositionally biased region" description="Low complexity" evidence="2">
    <location>
        <begin position="84"/>
        <end position="96"/>
    </location>
</feature>
<evidence type="ECO:0000256" key="1">
    <source>
        <dbReference type="SAM" id="Coils"/>
    </source>
</evidence>
<gene>
    <name evidence="3" type="ORF">HPB48_020240</name>
</gene>
<keyword evidence="1" id="KW-0175">Coiled coil</keyword>
<dbReference type="EMBL" id="JABSTR010000008">
    <property type="protein sequence ID" value="KAH9377228.1"/>
    <property type="molecule type" value="Genomic_DNA"/>
</dbReference>
<evidence type="ECO:0000313" key="4">
    <source>
        <dbReference type="Proteomes" id="UP000821853"/>
    </source>
</evidence>
<dbReference type="VEuPathDB" id="VectorBase:HLOH_041242"/>
<evidence type="ECO:0000313" key="3">
    <source>
        <dbReference type="EMBL" id="KAH9377228.1"/>
    </source>
</evidence>
<feature type="compositionally biased region" description="Basic residues" evidence="2">
    <location>
        <begin position="98"/>
        <end position="109"/>
    </location>
</feature>
<accession>A0A9J6GSI9</accession>
<dbReference type="Proteomes" id="UP000821853">
    <property type="component" value="Unassembled WGS sequence"/>
</dbReference>
<feature type="compositionally biased region" description="Polar residues" evidence="2">
    <location>
        <begin position="71"/>
        <end position="83"/>
    </location>
</feature>
<dbReference type="AlphaFoldDB" id="A0A9J6GSI9"/>
<feature type="compositionally biased region" description="Polar residues" evidence="2">
    <location>
        <begin position="411"/>
        <end position="426"/>
    </location>
</feature>
<evidence type="ECO:0000256" key="2">
    <source>
        <dbReference type="SAM" id="MobiDB-lite"/>
    </source>
</evidence>
<feature type="region of interest" description="Disordered" evidence="2">
    <location>
        <begin position="67"/>
        <end position="110"/>
    </location>
</feature>
<feature type="region of interest" description="Disordered" evidence="2">
    <location>
        <begin position="341"/>
        <end position="432"/>
    </location>
</feature>
<evidence type="ECO:0008006" key="5">
    <source>
        <dbReference type="Google" id="ProtNLM"/>
    </source>
</evidence>
<reference evidence="3 4" key="1">
    <citation type="journal article" date="2020" name="Cell">
        <title>Large-Scale Comparative Analyses of Tick Genomes Elucidate Their Genetic Diversity and Vector Capacities.</title>
        <authorList>
            <consortium name="Tick Genome and Microbiome Consortium (TIGMIC)"/>
            <person name="Jia N."/>
            <person name="Wang J."/>
            <person name="Shi W."/>
            <person name="Du L."/>
            <person name="Sun Y."/>
            <person name="Zhan W."/>
            <person name="Jiang J.F."/>
            <person name="Wang Q."/>
            <person name="Zhang B."/>
            <person name="Ji P."/>
            <person name="Bell-Sakyi L."/>
            <person name="Cui X.M."/>
            <person name="Yuan T.T."/>
            <person name="Jiang B.G."/>
            <person name="Yang W.F."/>
            <person name="Lam T.T."/>
            <person name="Chang Q.C."/>
            <person name="Ding S.J."/>
            <person name="Wang X.J."/>
            <person name="Zhu J.G."/>
            <person name="Ruan X.D."/>
            <person name="Zhao L."/>
            <person name="Wei J.T."/>
            <person name="Ye R.Z."/>
            <person name="Que T.C."/>
            <person name="Du C.H."/>
            <person name="Zhou Y.H."/>
            <person name="Cheng J.X."/>
            <person name="Dai P.F."/>
            <person name="Guo W.B."/>
            <person name="Han X.H."/>
            <person name="Huang E.J."/>
            <person name="Li L.F."/>
            <person name="Wei W."/>
            <person name="Gao Y.C."/>
            <person name="Liu J.Z."/>
            <person name="Shao H.Z."/>
            <person name="Wang X."/>
            <person name="Wang C.C."/>
            <person name="Yang T.C."/>
            <person name="Huo Q.B."/>
            <person name="Li W."/>
            <person name="Chen H.Y."/>
            <person name="Chen S.E."/>
            <person name="Zhou L.G."/>
            <person name="Ni X.B."/>
            <person name="Tian J.H."/>
            <person name="Sheng Y."/>
            <person name="Liu T."/>
            <person name="Pan Y.S."/>
            <person name="Xia L.Y."/>
            <person name="Li J."/>
            <person name="Zhao F."/>
            <person name="Cao W.C."/>
        </authorList>
    </citation>
    <scope>NUCLEOTIDE SEQUENCE [LARGE SCALE GENOMIC DNA]</scope>
    <source>
        <strain evidence="3">HaeL-2018</strain>
    </source>
</reference>
<name>A0A9J6GSI9_HAELO</name>
<feature type="coiled-coil region" evidence="1">
    <location>
        <begin position="457"/>
        <end position="484"/>
    </location>
</feature>
<proteinExistence type="predicted"/>
<keyword evidence="4" id="KW-1185">Reference proteome</keyword>
<feature type="region of interest" description="Disordered" evidence="2">
    <location>
        <begin position="486"/>
        <end position="523"/>
    </location>
</feature>
<organism evidence="3 4">
    <name type="scientific">Haemaphysalis longicornis</name>
    <name type="common">Bush tick</name>
    <dbReference type="NCBI Taxonomy" id="44386"/>
    <lineage>
        <taxon>Eukaryota</taxon>
        <taxon>Metazoa</taxon>
        <taxon>Ecdysozoa</taxon>
        <taxon>Arthropoda</taxon>
        <taxon>Chelicerata</taxon>
        <taxon>Arachnida</taxon>
        <taxon>Acari</taxon>
        <taxon>Parasitiformes</taxon>
        <taxon>Ixodida</taxon>
        <taxon>Ixodoidea</taxon>
        <taxon>Ixodidae</taxon>
        <taxon>Haemaphysalinae</taxon>
        <taxon>Haemaphysalis</taxon>
    </lineage>
</organism>
<sequence length="613" mass="67691">MAEQLAVARAGPAAASVVAASAPSTSQQIVDGALRMVTTVDGEVITTEEYEDSTGWLQCHRRTRGRDLHHLQQNTTGPANSTPARNNTTAQATTQRVHPTKSRRPRCPKLPRDDIKVVIRPRDGLNVARVSDATLRDSILLAAGLEPETATEDLLRANPEQNILVVSTPLLARAERYARIEKLKIGETSYSTRAYVTTPDDSVKGVIHNIPEYDSAEDIVKSVVYSRNPTALHARRMGRTNSAIIAFSGYRVPYFVYYRGAEYRCYIHKRKHEVCSSCGRLGHRMDVCPWPDRAFCSSCGLANPMDEHVCTVKCALCGNDHVTGDKQCKKRYRPAFIAKQHHWRREREHSRDAGDARLQRDRSASFPRLSRAETPSNTVPRRDDNRAQAQRQSRSQSKKRGSDKGRAAQLRDQSSTRTPAATSQVSWAAKASHIRNSGAHTFALPSQTPPDTTSAELNSIRATLEQVMAENRQLRAELAQLKSSCTPTTTTVRLPTAQHSQSSESNPSPPKRRAQETADQQPTGQQALYALEAKLEKKLDQRFDKLNHSITTLAGALANFREMISGKVTALEYTLAQAQNNPTGLVHPSIFTSTEGPHTSATIQEVVSGQNIG</sequence>
<comment type="caution">
    <text evidence="3">The sequence shown here is derived from an EMBL/GenBank/DDBJ whole genome shotgun (WGS) entry which is preliminary data.</text>
</comment>
<feature type="compositionally biased region" description="Polar residues" evidence="2">
    <location>
        <begin position="497"/>
        <end position="506"/>
    </location>
</feature>
<dbReference type="OrthoDB" id="6488226at2759"/>
<feature type="compositionally biased region" description="Basic and acidic residues" evidence="2">
    <location>
        <begin position="345"/>
        <end position="363"/>
    </location>
</feature>